<dbReference type="RefSeq" id="XP_012177646.1">
    <property type="nucleotide sequence ID" value="XM_012322256.1"/>
</dbReference>
<name>J7SCR9_9APHY</name>
<dbReference type="SUPFAM" id="SSF51735">
    <property type="entry name" value="NAD(P)-binding Rossmann-fold domains"/>
    <property type="match status" value="1"/>
</dbReference>
<organism evidence="5 6">
    <name type="scientific">Fibroporia radiculosa</name>
    <dbReference type="NCBI Taxonomy" id="599839"/>
    <lineage>
        <taxon>Eukaryota</taxon>
        <taxon>Fungi</taxon>
        <taxon>Dikarya</taxon>
        <taxon>Basidiomycota</taxon>
        <taxon>Agaricomycotina</taxon>
        <taxon>Agaricomycetes</taxon>
        <taxon>Polyporales</taxon>
        <taxon>Fibroporiaceae</taxon>
        <taxon>Fibroporia</taxon>
    </lineage>
</organism>
<dbReference type="GeneID" id="24093274"/>
<dbReference type="InterPro" id="IPR052178">
    <property type="entry name" value="Sec_Metab_Biosynth_SDR"/>
</dbReference>
<evidence type="ECO:0000256" key="4">
    <source>
        <dbReference type="RuleBase" id="RU000363"/>
    </source>
</evidence>
<evidence type="ECO:0000256" key="3">
    <source>
        <dbReference type="ARBA" id="ARBA00023002"/>
    </source>
</evidence>
<dbReference type="InterPro" id="IPR020904">
    <property type="entry name" value="Sc_DH/Rdtase_CS"/>
</dbReference>
<dbReference type="PRINTS" id="PR00081">
    <property type="entry name" value="GDHRDH"/>
</dbReference>
<evidence type="ECO:0000256" key="2">
    <source>
        <dbReference type="ARBA" id="ARBA00022857"/>
    </source>
</evidence>
<reference evidence="5 6" key="1">
    <citation type="journal article" date="2012" name="Appl. Environ. Microbiol.">
        <title>Short-read sequencing for genomic analysis of the brown rot fungus Fibroporia radiculosa.</title>
        <authorList>
            <person name="Tang J.D."/>
            <person name="Perkins A.D."/>
            <person name="Sonstegard T.S."/>
            <person name="Schroeder S.G."/>
            <person name="Burgess S.C."/>
            <person name="Diehl S.V."/>
        </authorList>
    </citation>
    <scope>NUCLEOTIDE SEQUENCE [LARGE SCALE GENOMIC DNA]</scope>
    <source>
        <strain evidence="5 6">TFFH 294</strain>
    </source>
</reference>
<evidence type="ECO:0000256" key="1">
    <source>
        <dbReference type="ARBA" id="ARBA00006484"/>
    </source>
</evidence>
<evidence type="ECO:0008006" key="7">
    <source>
        <dbReference type="Google" id="ProtNLM"/>
    </source>
</evidence>
<protein>
    <recommendedName>
        <fullName evidence="7">NAD(P)-binding protein</fullName>
    </recommendedName>
</protein>
<dbReference type="InterPro" id="IPR002347">
    <property type="entry name" value="SDR_fam"/>
</dbReference>
<dbReference type="OrthoDB" id="3819888at2759"/>
<comment type="similarity">
    <text evidence="1 4">Belongs to the short-chain dehydrogenases/reductases (SDR) family.</text>
</comment>
<evidence type="ECO:0000313" key="5">
    <source>
        <dbReference type="EMBL" id="CCL98363.1"/>
    </source>
</evidence>
<accession>J7SCR9</accession>
<dbReference type="Gene3D" id="3.40.50.720">
    <property type="entry name" value="NAD(P)-binding Rossmann-like Domain"/>
    <property type="match status" value="1"/>
</dbReference>
<dbReference type="PRINTS" id="PR00080">
    <property type="entry name" value="SDRFAMILY"/>
</dbReference>
<keyword evidence="6" id="KW-1185">Reference proteome</keyword>
<dbReference type="Pfam" id="PF00106">
    <property type="entry name" value="adh_short"/>
    <property type="match status" value="1"/>
</dbReference>
<dbReference type="PANTHER" id="PTHR43618:SF4">
    <property type="entry name" value="SHORT CHAIN DEHYDROGENASE_REDUCTASE FAMILY (AFU_ORTHOLOGUE AFUA_7G04540)"/>
    <property type="match status" value="1"/>
</dbReference>
<dbReference type="AlphaFoldDB" id="J7SCR9"/>
<keyword evidence="2" id="KW-0521">NADP</keyword>
<dbReference type="EMBL" id="HE796878">
    <property type="protein sequence ID" value="CCL98363.1"/>
    <property type="molecule type" value="Genomic_DNA"/>
</dbReference>
<dbReference type="HOGENOM" id="CLU_010194_12_1_1"/>
<dbReference type="PANTHER" id="PTHR43618">
    <property type="entry name" value="7-ALPHA-HYDROXYSTEROID DEHYDROGENASE"/>
    <property type="match status" value="1"/>
</dbReference>
<dbReference type="GO" id="GO:0016491">
    <property type="term" value="F:oxidoreductase activity"/>
    <property type="evidence" value="ECO:0007669"/>
    <property type="project" value="UniProtKB-KW"/>
</dbReference>
<dbReference type="InterPro" id="IPR036291">
    <property type="entry name" value="NAD(P)-bd_dom_sf"/>
</dbReference>
<sequence length="284" mass="29668">MSDNLFSFSGRVALVTGGGSGLGSYIAKGLVEAGASRVYITGRRAPALQGIAETAPDRIIPIVGDVATIEGCRRVTGDFIAGEKNAGVVEKDVKLDMLVNNAGVGLAEGTWGAEATLEEIRDALLTARDVDWAQEFAVNAGSIQWMSACVLPYLVRAAKTNEGFREGRGCIVNNTSVSAFYYKGQGHLYAASKAAAHSVTQSLADKLTRLGVRVNSIAPANVPSEMNDPSNPQSFISRLKDVIPIGRIGEAQDVVGTVLYLGSRAGSFVSGTVIAIDGGILLAH</sequence>
<dbReference type="Proteomes" id="UP000006352">
    <property type="component" value="Unassembled WGS sequence"/>
</dbReference>
<dbReference type="PROSITE" id="PS00061">
    <property type="entry name" value="ADH_SHORT"/>
    <property type="match status" value="1"/>
</dbReference>
<gene>
    <name evidence="5" type="ORF">FIBRA_00358</name>
</gene>
<dbReference type="InParanoid" id="J7SCR9"/>
<evidence type="ECO:0000313" key="6">
    <source>
        <dbReference type="Proteomes" id="UP000006352"/>
    </source>
</evidence>
<proteinExistence type="inferred from homology"/>
<dbReference type="STRING" id="599839.J7SCR9"/>
<keyword evidence="3" id="KW-0560">Oxidoreductase</keyword>